<gene>
    <name evidence="2" type="ORF">EZS27_036291</name>
</gene>
<evidence type="ECO:0000256" key="1">
    <source>
        <dbReference type="ARBA" id="ARBA00009981"/>
    </source>
</evidence>
<dbReference type="InterPro" id="IPR036165">
    <property type="entry name" value="YefM-like_sf"/>
</dbReference>
<accession>A0A5J4PUP0</accession>
<dbReference type="AlphaFoldDB" id="A0A5J4PUP0"/>
<proteinExistence type="inferred from homology"/>
<dbReference type="EMBL" id="SNRY01006329">
    <property type="protein sequence ID" value="KAA6312842.1"/>
    <property type="molecule type" value="Genomic_DNA"/>
</dbReference>
<evidence type="ECO:0000313" key="2">
    <source>
        <dbReference type="EMBL" id="KAA6312842.1"/>
    </source>
</evidence>
<reference evidence="2" key="1">
    <citation type="submission" date="2019-03" db="EMBL/GenBank/DDBJ databases">
        <title>Single cell metagenomics reveals metabolic interactions within the superorganism composed of flagellate Streblomastix strix and complex community of Bacteroidetes bacteria on its surface.</title>
        <authorList>
            <person name="Treitli S.C."/>
            <person name="Kolisko M."/>
            <person name="Husnik F."/>
            <person name="Keeling P."/>
            <person name="Hampl V."/>
        </authorList>
    </citation>
    <scope>NUCLEOTIDE SEQUENCE</scope>
    <source>
        <strain evidence="2">STM</strain>
    </source>
</reference>
<comment type="caution">
    <text evidence="2">The sequence shown here is derived from an EMBL/GenBank/DDBJ whole genome shotgun (WGS) entry which is preliminary data.</text>
</comment>
<protein>
    <submittedName>
        <fullName evidence="2">Uncharacterized protein</fullName>
    </submittedName>
</protein>
<sequence length="73" mass="8748">MIVISPTEFRNDPEKYLDIAKDNEKVIIQRSSIEMYELVRKERVITDEDLERGLTADELLNRVRPRIKELFQK</sequence>
<comment type="similarity">
    <text evidence="1">Belongs to the phD/YefM antitoxin family.</text>
</comment>
<dbReference type="SUPFAM" id="SSF143120">
    <property type="entry name" value="YefM-like"/>
    <property type="match status" value="1"/>
</dbReference>
<organism evidence="2">
    <name type="scientific">termite gut metagenome</name>
    <dbReference type="NCBI Taxonomy" id="433724"/>
    <lineage>
        <taxon>unclassified sequences</taxon>
        <taxon>metagenomes</taxon>
        <taxon>organismal metagenomes</taxon>
    </lineage>
</organism>
<name>A0A5J4PUP0_9ZZZZ</name>